<protein>
    <submittedName>
        <fullName evidence="3">Peptidoglycan binding domain protein</fullName>
    </submittedName>
</protein>
<feature type="domain" description="PA14" evidence="2">
    <location>
        <begin position="1544"/>
        <end position="1682"/>
    </location>
</feature>
<dbReference type="InterPro" id="IPR011658">
    <property type="entry name" value="PA14_dom"/>
</dbReference>
<dbReference type="EMBL" id="LAQJ01000155">
    <property type="protein sequence ID" value="KKO19788.1"/>
    <property type="molecule type" value="Genomic_DNA"/>
</dbReference>
<organism evidence="3 4">
    <name type="scientific">Candidatus Brocadia fulgida</name>
    <dbReference type="NCBI Taxonomy" id="380242"/>
    <lineage>
        <taxon>Bacteria</taxon>
        <taxon>Pseudomonadati</taxon>
        <taxon>Planctomycetota</taxon>
        <taxon>Candidatus Brocadiia</taxon>
        <taxon>Candidatus Brocadiales</taxon>
        <taxon>Candidatus Brocadiaceae</taxon>
        <taxon>Candidatus Brocadia</taxon>
    </lineage>
</organism>
<dbReference type="Gene3D" id="1.10.101.10">
    <property type="entry name" value="PGBD-like superfamily/PGBD"/>
    <property type="match status" value="1"/>
</dbReference>
<dbReference type="Pfam" id="PF01471">
    <property type="entry name" value="PG_binding_1"/>
    <property type="match status" value="1"/>
</dbReference>
<dbReference type="Pfam" id="PF18413">
    <property type="entry name" value="Neuraminidase"/>
    <property type="match status" value="1"/>
</dbReference>
<dbReference type="Pfam" id="PF20220">
    <property type="entry name" value="ABC_toxin_N"/>
    <property type="match status" value="1"/>
</dbReference>
<dbReference type="SUPFAM" id="SSF47090">
    <property type="entry name" value="PGBD-like"/>
    <property type="match status" value="1"/>
</dbReference>
<dbReference type="InterPro" id="IPR018003">
    <property type="entry name" value="Insecticidal_toxin/plasmid_vir"/>
</dbReference>
<dbReference type="Pfam" id="PF03538">
    <property type="entry name" value="VRP1"/>
    <property type="match status" value="1"/>
</dbReference>
<reference evidence="3 4" key="1">
    <citation type="journal article" date="2013" name="BMC Microbiol.">
        <title>Identification of the type II cytochrome c maturation pathway in anammox bacteria by comparative genomics.</title>
        <authorList>
            <person name="Ferousi C."/>
            <person name="Speth D.R."/>
            <person name="Reimann J."/>
            <person name="Op den Camp H.J."/>
            <person name="Allen J.W."/>
            <person name="Keltjens J.T."/>
            <person name="Jetten M.S."/>
        </authorList>
    </citation>
    <scope>NUCLEOTIDE SEQUENCE [LARGE SCALE GENOMIC DNA]</scope>
    <source>
        <strain evidence="3">RU1</strain>
    </source>
</reference>
<dbReference type="SUPFAM" id="SSF56988">
    <property type="entry name" value="Anthrax protective antigen"/>
    <property type="match status" value="1"/>
</dbReference>
<evidence type="ECO:0000313" key="3">
    <source>
        <dbReference type="EMBL" id="KKO19788.1"/>
    </source>
</evidence>
<dbReference type="Pfam" id="PF07691">
    <property type="entry name" value="PA14"/>
    <property type="match status" value="1"/>
</dbReference>
<keyword evidence="1" id="KW-0843">Virulence</keyword>
<proteinExistence type="predicted"/>
<evidence type="ECO:0000256" key="1">
    <source>
        <dbReference type="ARBA" id="ARBA00023026"/>
    </source>
</evidence>
<dbReference type="InterPro" id="IPR041079">
    <property type="entry name" value="Neuraminidase-like"/>
</dbReference>
<sequence length="2423" mass="271358">MRLQGRNLSIEMRGEDVKLLHSELHQLGYDIKDTEVQESSFGLTTQKAVTTFQKRNQLETTGVVDEETARAINAAVDAAIFRVEGQVASRARAGVAGLRVEIVDKNVGEDVRLAGTATDDEGIYQAMFSITQLYQRGKKRPDLQARVFSRETFLGASDVRYNASNHETLNILLMEKADDALPSEYETLTSSLFANFRGNLRDLKETDDRQDITYLANKTGWDARAVALAALADQFSSKTAGADGVPKIEPSFFYALFRAGIPANENSLYQADAKTVSAVWEQGIKQGVIPATLNSNIPKALEHFQSLAAKRALDGPPLAGVSTLKEMLSISLGDDRAKQERFADLYTRYRDDLPKFWEAVRGTFGEAAEKRLKVDGQLSYLTLNNALLIRKLHDTGGPNGLSDTVSLATSGYYRAKKWLELIGAGGVIPPEIQGKDDKEKRLRYAELLAAQVRLSFPTAVVAQMVKNKETMLYDEKGKEIPAEIVNGINVFLAKHQVKFEIGMQPVEQYLARNNLQISPEVRQGVKRIQRVYQITPSDEAMNILLKNRLDSAYAVVRYDRDEFVRTFKDELGEENAMLTYVKSLQVHNAVLNIATSYLIASTAPAIGMHSPAGILNPTPTGSQAPNAGDVIAYPTLEGLFGEMDYCACDHCRSILSPAAYLVDLLLFCDRPTNEKENPLTVLLERRPDIQHLPLTCENTNMPLPYIDLVNETLEYYVTNNLSLANYTGHTTDGDATPEELLASPMFVRDAAYTTLAGAHFPFPLPFHQPLENLRRYFDRFEAPLPKVMEALRKDDSLERPNANEYGWRDILMEELRLSRAEYALLTQRELTNGNTDVMLTLKQLYGYPAATTNATVLDELSNVKAFTRRVGISYEDIIEILKTSFVNPNSTLIPKLERLHVPFTTLKALKDGTITDAQFDALMPMGIDASQYGGDIKAWVKNNVNYTNIMSLITLANPTAPDDVCSFDKVEFRYADPAKINDPIRTFEFVRLIRFIRLWKKLGWTIEQTDKVITALYPTSQIPNDPNDAVNLQRLDTGFLTMLPRLGVVKRVMGVLKLKPKKDLLPLLACFAPIDTHGAVSLYRQMFLSSALLKLDDAFKDDGYGNFLDGSKKLLDHKEALRAAFQLTDDEFVQTTTALGYGANTALDVDNISAVFRRGWLARKLKLSVREFLLLTQFTDIDPFAAPDPAGPPILRFIELVDKLRAASLKPVQALYLIWNQDISGKSTPEDGEITSFARTLRSNFTTIENEFALADDPDGQIARARMALVYGSDATEQFFGLLDKKTVTDVPYSHSQATLEQAILDAAQERIAYDNLRKRLSYSAGVMPDAIRNALKGVAGVTQAFKDAVDELHKKTRVFFDRYPELLPLYEGYAFFGQLSSSVNYIHGQATLEQDILDAASNRISYNHTHNLLSFNGVMTIQIREALKNVAGVTVLFRNAIDGLFNKSQTAINDFFNDHQILVPQKEAYLAANDSEERRRSVFLATFLPELKLRRKRQQALQTISAAANADITFASALLDDAAVLHATGDNTRPALDDLLALEITGLSAQFYFRNTATGVVDLTSDAEADLAYAATGSNKLPANPVPANAISGIWSGYLEAPENGFYNIRIEADAGATVTLSLGGATVSLAQSGNVWTNNTPIELRAGMLYDISLTVEKVKDTLNVRWETTGRGWEIIPPQYLYSATLTDYLRTTYIRFLKSSSLATGLKLTANEIAHFAAHTDYKIGGHGWLNSLPVTGSPNNATSIALFIPFIALLDFARIKSSLSPDDERLLSVLQDPDATLPNGDNLLLTMTRWESDSLDALLVQFGKVSGGRADRGALKDLNTLCLVYEAYVWVKKMGIPASVLIKAATNEPIAITVRDLQAALRARYDENDWLNVLKPINDQMRGLQRDALVAYILHQMRLDPASEHIDTPDKLFEYFLMDVQMEPCMQTSRIRHALSSVQLFIERCLMNLETDVAPSSINAKQWEWMKRYRVWEANRKVFLFPENWLEPELRDNQSPFFKEAMSELLQSDITEDRAAVALLNYLSKLEEVAKLEPCGIHYVENDPGTADDIAHVVARTAGANRKYYYRRREYGYWTPWEQIKLDIEDNPVLPVVWKGRLFLFWLRILKAPIDLNDQTPISGPKVNNAEQSFSQMTMSDTTSAVKTAAQQNTKIKVQAVLCWSEYYNGKWQPTKTSDVNKPTKLDLFSPSGPWAFNRSRLLLSDAPEDDALWVFITGSVYSTFLLYNTHSLPVRQEDQQNPYVANAVPRRHFWRSGNIFRIGYFKKFDEDFPSLTRSVLANSIHDSTIAPLHALQIPWDAPFFYEDSHHVFYVTTTRKTITIPDWSGYTITLETDYKIKEMPPVIIKEEPRLWPEPRIIPKVPIGPGDPGVVDPLPIERFVSEDAYITRGIGTMGTVRFGEAEIGPAGKFEKFQER</sequence>
<name>A0A0M2UUS0_9BACT</name>
<evidence type="ECO:0000259" key="2">
    <source>
        <dbReference type="SMART" id="SM00758"/>
    </source>
</evidence>
<dbReference type="InterPro" id="IPR036366">
    <property type="entry name" value="PGBDSf"/>
</dbReference>
<gene>
    <name evidence="3" type="ORF">BROFUL_01515</name>
</gene>
<dbReference type="Proteomes" id="UP000034954">
    <property type="component" value="Unassembled WGS sequence"/>
</dbReference>
<dbReference type="Gene3D" id="3.90.182.10">
    <property type="entry name" value="Toxin - Anthrax Protective Antigen,domain 1"/>
    <property type="match status" value="1"/>
</dbReference>
<keyword evidence="4" id="KW-1185">Reference proteome</keyword>
<dbReference type="InterPro" id="IPR036365">
    <property type="entry name" value="PGBD-like_sf"/>
</dbReference>
<comment type="caution">
    <text evidence="3">The sequence shown here is derived from an EMBL/GenBank/DDBJ whole genome shotgun (WGS) entry which is preliminary data.</text>
</comment>
<dbReference type="PATRIC" id="fig|380242.3.peg.1873"/>
<dbReference type="InterPro" id="IPR046839">
    <property type="entry name" value="ABC_toxin_N"/>
</dbReference>
<dbReference type="InterPro" id="IPR002477">
    <property type="entry name" value="Peptidoglycan-bd-like"/>
</dbReference>
<dbReference type="SMART" id="SM00758">
    <property type="entry name" value="PA14"/>
    <property type="match status" value="1"/>
</dbReference>
<evidence type="ECO:0000313" key="4">
    <source>
        <dbReference type="Proteomes" id="UP000034954"/>
    </source>
</evidence>
<accession>A0A0M2UUS0</accession>